<dbReference type="AlphaFoldDB" id="A0A9X8GX69"/>
<dbReference type="PIRSF" id="PIRSF017082">
    <property type="entry name" value="YflP"/>
    <property type="match status" value="1"/>
</dbReference>
<accession>A0A9X8GX69</accession>
<dbReference type="PANTHER" id="PTHR42928">
    <property type="entry name" value="TRICARBOXYLATE-BINDING PROTEIN"/>
    <property type="match status" value="1"/>
</dbReference>
<dbReference type="Gene3D" id="3.40.190.150">
    <property type="entry name" value="Bordetella uptake gene, domain 1"/>
    <property type="match status" value="1"/>
</dbReference>
<dbReference type="RefSeq" id="WP_119552389.1">
    <property type="nucleotide sequence ID" value="NZ_QXMN01000003.1"/>
</dbReference>
<dbReference type="Gene3D" id="3.40.190.10">
    <property type="entry name" value="Periplasmic binding protein-like II"/>
    <property type="match status" value="1"/>
</dbReference>
<comment type="similarity">
    <text evidence="1">Belongs to the UPF0065 (bug) family.</text>
</comment>
<evidence type="ECO:0000313" key="2">
    <source>
        <dbReference type="EMBL" id="RIX84131.1"/>
    </source>
</evidence>
<gene>
    <name evidence="2" type="ORF">D3H34_05315</name>
</gene>
<dbReference type="PANTHER" id="PTHR42928:SF5">
    <property type="entry name" value="BLR1237 PROTEIN"/>
    <property type="match status" value="1"/>
</dbReference>
<reference evidence="2 3" key="1">
    <citation type="submission" date="2018-09" db="EMBL/GenBank/DDBJ databases">
        <title>Acidovorax cavernicola nov. sp. isolated from Gruta de las Maravillas (Aracena, Spain).</title>
        <authorList>
            <person name="Jurado V."/>
            <person name="Gutierrez-Patricio S."/>
            <person name="Gonzalez-Pimentel J.L."/>
            <person name="Miller A.Z."/>
            <person name="Laiz L."/>
            <person name="Saiz-Jimenez C."/>
        </authorList>
    </citation>
    <scope>NUCLEOTIDE SEQUENCE [LARGE SCALE GENOMIC DNA]</scope>
    <source>
        <strain evidence="2 3">1011MAR4D40.2</strain>
    </source>
</reference>
<protein>
    <submittedName>
        <fullName evidence="2">Tripartite tricarboxylate transporter substrate binding protein</fullName>
    </submittedName>
</protein>
<dbReference type="OrthoDB" id="8678477at2"/>
<organism evidence="2 3">
    <name type="scientific">Acidovorax cavernicola</name>
    <dbReference type="NCBI Taxonomy" id="1675792"/>
    <lineage>
        <taxon>Bacteria</taxon>
        <taxon>Pseudomonadati</taxon>
        <taxon>Pseudomonadota</taxon>
        <taxon>Betaproteobacteria</taxon>
        <taxon>Burkholderiales</taxon>
        <taxon>Comamonadaceae</taxon>
        <taxon>Acidovorax</taxon>
    </lineage>
</organism>
<name>A0A9X8GX69_9BURK</name>
<dbReference type="InterPro" id="IPR005064">
    <property type="entry name" value="BUG"/>
</dbReference>
<dbReference type="Proteomes" id="UP000265619">
    <property type="component" value="Unassembled WGS sequence"/>
</dbReference>
<sequence length="335" mass="34901">MTDETLASGRRAALGMLSVLAAGALGLHRPAFGAEGAYPTRPVRLIVPYAAGGGPDIQARTLGLVLGRTLGQAIVIENKVGAGGILAAEYVAQQPPDGYTLLMGSSTHVTQKLLQPSVRFDPATFTHVIRTGTGYSVLTVNAASPYRTIADLIAAAKRAPGTLNYASGGIGSAAHLYGAAFVSSAGIEALHVPYRGSVEIAPALMRGDAQFAFPVVSTALPQIRDRKLRALAITATQRDPALPGVPTLNEALHRQDLGLLSWSGVWGPPGMAPAIVAKLHAALTTALADPTLREAYARDGSVVAPTDSPAAFGRFIDAETARYRDVIARNRIVMQ</sequence>
<dbReference type="SUPFAM" id="SSF53850">
    <property type="entry name" value="Periplasmic binding protein-like II"/>
    <property type="match status" value="1"/>
</dbReference>
<dbReference type="EMBL" id="QXMN01000003">
    <property type="protein sequence ID" value="RIX84131.1"/>
    <property type="molecule type" value="Genomic_DNA"/>
</dbReference>
<dbReference type="Pfam" id="PF03401">
    <property type="entry name" value="TctC"/>
    <property type="match status" value="1"/>
</dbReference>
<keyword evidence="3" id="KW-1185">Reference proteome</keyword>
<dbReference type="InterPro" id="IPR042100">
    <property type="entry name" value="Bug_dom1"/>
</dbReference>
<evidence type="ECO:0000256" key="1">
    <source>
        <dbReference type="ARBA" id="ARBA00006987"/>
    </source>
</evidence>
<evidence type="ECO:0000313" key="3">
    <source>
        <dbReference type="Proteomes" id="UP000265619"/>
    </source>
</evidence>
<comment type="caution">
    <text evidence="2">The sequence shown here is derived from an EMBL/GenBank/DDBJ whole genome shotgun (WGS) entry which is preliminary data.</text>
</comment>
<proteinExistence type="inferred from homology"/>